<sequence>MTKDEEKLFDVDIFNDAGEPIGAKPWPQVDRRRDVLRNAFVYVFTPEREMLLATITEEHLSKKIYKGKLGSPAVTLVRHGESCEKAATRALVNDLAIYSSKLVHLGDTFETFNDGTKRHMCVFFCVHDANVKPNGHMLANVRRVRRQDMETLLRLNPEQFSPQFVQSYQRYKRHFPF</sequence>
<evidence type="ECO:0000313" key="2">
    <source>
        <dbReference type="Proteomes" id="UP000228767"/>
    </source>
</evidence>
<organism evidence="1 2">
    <name type="scientific">Candidatus Vogelbacteria bacterium CG10_big_fil_rev_8_21_14_0_10_51_16</name>
    <dbReference type="NCBI Taxonomy" id="1975045"/>
    <lineage>
        <taxon>Bacteria</taxon>
        <taxon>Candidatus Vogeliibacteriota</taxon>
    </lineage>
</organism>
<dbReference type="Proteomes" id="UP000228767">
    <property type="component" value="Unassembled WGS sequence"/>
</dbReference>
<dbReference type="AlphaFoldDB" id="A0A2H0RFQ7"/>
<evidence type="ECO:0000313" key="1">
    <source>
        <dbReference type="EMBL" id="PIR45260.1"/>
    </source>
</evidence>
<dbReference type="InterPro" id="IPR015797">
    <property type="entry name" value="NUDIX_hydrolase-like_dom_sf"/>
</dbReference>
<accession>A0A2H0RFQ7</accession>
<dbReference type="EMBL" id="PCYI01000001">
    <property type="protein sequence ID" value="PIR45260.1"/>
    <property type="molecule type" value="Genomic_DNA"/>
</dbReference>
<proteinExistence type="predicted"/>
<evidence type="ECO:0008006" key="3">
    <source>
        <dbReference type="Google" id="ProtNLM"/>
    </source>
</evidence>
<gene>
    <name evidence="1" type="ORF">COV10_00010</name>
</gene>
<dbReference type="SUPFAM" id="SSF55811">
    <property type="entry name" value="Nudix"/>
    <property type="match status" value="1"/>
</dbReference>
<reference evidence="1 2" key="1">
    <citation type="submission" date="2017-09" db="EMBL/GenBank/DDBJ databases">
        <title>Depth-based differentiation of microbial function through sediment-hosted aquifers and enrichment of novel symbionts in the deep terrestrial subsurface.</title>
        <authorList>
            <person name="Probst A.J."/>
            <person name="Ladd B."/>
            <person name="Jarett J.K."/>
            <person name="Geller-Mcgrath D.E."/>
            <person name="Sieber C.M."/>
            <person name="Emerson J.B."/>
            <person name="Anantharaman K."/>
            <person name="Thomas B.C."/>
            <person name="Malmstrom R."/>
            <person name="Stieglmeier M."/>
            <person name="Klingl A."/>
            <person name="Woyke T."/>
            <person name="Ryan C.M."/>
            <person name="Banfield J.F."/>
        </authorList>
    </citation>
    <scope>NUCLEOTIDE SEQUENCE [LARGE SCALE GENOMIC DNA]</scope>
    <source>
        <strain evidence="1">CG10_big_fil_rev_8_21_14_0_10_51_16</strain>
    </source>
</reference>
<dbReference type="Gene3D" id="3.90.79.10">
    <property type="entry name" value="Nucleoside Triphosphate Pyrophosphohydrolase"/>
    <property type="match status" value="1"/>
</dbReference>
<name>A0A2H0RFQ7_9BACT</name>
<comment type="caution">
    <text evidence="1">The sequence shown here is derived from an EMBL/GenBank/DDBJ whole genome shotgun (WGS) entry which is preliminary data.</text>
</comment>
<protein>
    <recommendedName>
        <fullName evidence="3">Nudix hydrolase domain-containing protein</fullName>
    </recommendedName>
</protein>